<dbReference type="InterPro" id="IPR000169">
    <property type="entry name" value="Pept_cys_AS"/>
</dbReference>
<keyword evidence="4" id="KW-0788">Thiol protease</keyword>
<dbReference type="InterPro" id="IPR001300">
    <property type="entry name" value="Peptidase_C2_calpain_cat"/>
</dbReference>
<dbReference type="EMBL" id="SRLO01000304">
    <property type="protein sequence ID" value="TNN61977.1"/>
    <property type="molecule type" value="Genomic_DNA"/>
</dbReference>
<evidence type="ECO:0000256" key="1">
    <source>
        <dbReference type="ARBA" id="ARBA00007623"/>
    </source>
</evidence>
<sequence>MYSRSASELELCEDPHLFVDGISAHDLHQGQLGNCWFVAACSSLASRESLWQKLRDPLAELVRVGLVALDRRVVAAAAARRPPEDADGLQQLPRHQVREVGRPQLRDGGDGEAPRLGQRHRPPREPQRLLGEVQAVHGLVGQQQALAVLPRRAPLMQGLDAQAHELRQLAVLPEGQLQLGRHARYRPRGGIRSAATSKN</sequence>
<feature type="domain" description="Calpain catalytic" evidence="8">
    <location>
        <begin position="10"/>
        <end position="54"/>
    </location>
</feature>
<dbReference type="PANTHER" id="PTHR10183">
    <property type="entry name" value="CALPAIN"/>
    <property type="match status" value="1"/>
</dbReference>
<evidence type="ECO:0000256" key="2">
    <source>
        <dbReference type="ARBA" id="ARBA00022670"/>
    </source>
</evidence>
<evidence type="ECO:0000313" key="10">
    <source>
        <dbReference type="Proteomes" id="UP000314294"/>
    </source>
</evidence>
<dbReference type="PROSITE" id="PS00139">
    <property type="entry name" value="THIOL_PROTEASE_CYS"/>
    <property type="match status" value="1"/>
</dbReference>
<keyword evidence="3" id="KW-0378">Hydrolase</keyword>
<reference evidence="9 10" key="1">
    <citation type="submission" date="2019-03" db="EMBL/GenBank/DDBJ databases">
        <title>First draft genome of Liparis tanakae, snailfish: a comprehensive survey of snailfish specific genes.</title>
        <authorList>
            <person name="Kim W."/>
            <person name="Song I."/>
            <person name="Jeong J.-H."/>
            <person name="Kim D."/>
            <person name="Kim S."/>
            <person name="Ryu S."/>
            <person name="Song J.Y."/>
            <person name="Lee S.K."/>
        </authorList>
    </citation>
    <scope>NUCLEOTIDE SEQUENCE [LARGE SCALE GENOMIC DNA]</scope>
    <source>
        <tissue evidence="9">Muscle</tissue>
    </source>
</reference>
<organism evidence="9 10">
    <name type="scientific">Liparis tanakae</name>
    <name type="common">Tanaka's snailfish</name>
    <dbReference type="NCBI Taxonomy" id="230148"/>
    <lineage>
        <taxon>Eukaryota</taxon>
        <taxon>Metazoa</taxon>
        <taxon>Chordata</taxon>
        <taxon>Craniata</taxon>
        <taxon>Vertebrata</taxon>
        <taxon>Euteleostomi</taxon>
        <taxon>Actinopterygii</taxon>
        <taxon>Neopterygii</taxon>
        <taxon>Teleostei</taxon>
        <taxon>Neoteleostei</taxon>
        <taxon>Acanthomorphata</taxon>
        <taxon>Eupercaria</taxon>
        <taxon>Perciformes</taxon>
        <taxon>Cottioidei</taxon>
        <taxon>Cottales</taxon>
        <taxon>Liparidae</taxon>
        <taxon>Liparis</taxon>
    </lineage>
</organism>
<accession>A0A4Z2H7T1</accession>
<dbReference type="PANTHER" id="PTHR10183:SF402">
    <property type="entry name" value="CALPAIN-5"/>
    <property type="match status" value="1"/>
</dbReference>
<keyword evidence="2" id="KW-0645">Protease</keyword>
<dbReference type="PRINTS" id="PR00704">
    <property type="entry name" value="CALPAIN"/>
</dbReference>
<name>A0A4Z2H7T1_9TELE</name>
<dbReference type="Proteomes" id="UP000314294">
    <property type="component" value="Unassembled WGS sequence"/>
</dbReference>
<dbReference type="OrthoDB" id="424753at2759"/>
<gene>
    <name evidence="9" type="primary">Capn5_1</name>
    <name evidence="9" type="ORF">EYF80_027812</name>
</gene>
<evidence type="ECO:0000256" key="6">
    <source>
        <dbReference type="PROSITE-ProRule" id="PRU00239"/>
    </source>
</evidence>
<evidence type="ECO:0000256" key="3">
    <source>
        <dbReference type="ARBA" id="ARBA00022801"/>
    </source>
</evidence>
<feature type="active site" evidence="5">
    <location>
        <position position="35"/>
    </location>
</feature>
<dbReference type="InterPro" id="IPR038765">
    <property type="entry name" value="Papain-like_cys_pep_sf"/>
</dbReference>
<proteinExistence type="inferred from homology"/>
<evidence type="ECO:0000259" key="8">
    <source>
        <dbReference type="PROSITE" id="PS50203"/>
    </source>
</evidence>
<feature type="region of interest" description="Disordered" evidence="7">
    <location>
        <begin position="80"/>
        <end position="125"/>
    </location>
</feature>
<evidence type="ECO:0000256" key="5">
    <source>
        <dbReference type="PIRSR" id="PIRSR622684-1"/>
    </source>
</evidence>
<dbReference type="AlphaFoldDB" id="A0A4Z2H7T1"/>
<keyword evidence="10" id="KW-1185">Reference proteome</keyword>
<protein>
    <submittedName>
        <fullName evidence="9">Calpain-5</fullName>
    </submittedName>
</protein>
<comment type="caution">
    <text evidence="9">The sequence shown here is derived from an EMBL/GenBank/DDBJ whole genome shotgun (WGS) entry which is preliminary data.</text>
</comment>
<dbReference type="Pfam" id="PF00648">
    <property type="entry name" value="Peptidase_C2"/>
    <property type="match status" value="1"/>
</dbReference>
<evidence type="ECO:0000313" key="9">
    <source>
        <dbReference type="EMBL" id="TNN61977.1"/>
    </source>
</evidence>
<evidence type="ECO:0000256" key="4">
    <source>
        <dbReference type="ARBA" id="ARBA00022807"/>
    </source>
</evidence>
<dbReference type="GO" id="GO:0005737">
    <property type="term" value="C:cytoplasm"/>
    <property type="evidence" value="ECO:0007669"/>
    <property type="project" value="TreeGrafter"/>
</dbReference>
<dbReference type="GO" id="GO:0006508">
    <property type="term" value="P:proteolysis"/>
    <property type="evidence" value="ECO:0007669"/>
    <property type="project" value="UniProtKB-KW"/>
</dbReference>
<comment type="caution">
    <text evidence="6">Lacks conserved residue(s) required for the propagation of feature annotation.</text>
</comment>
<dbReference type="GO" id="GO:0004198">
    <property type="term" value="F:calcium-dependent cysteine-type endopeptidase activity"/>
    <property type="evidence" value="ECO:0007669"/>
    <property type="project" value="InterPro"/>
</dbReference>
<comment type="similarity">
    <text evidence="1">Belongs to the peptidase C2 family.</text>
</comment>
<dbReference type="PROSITE" id="PS50203">
    <property type="entry name" value="CALPAIN_CAT"/>
    <property type="match status" value="1"/>
</dbReference>
<feature type="compositionally biased region" description="Basic and acidic residues" evidence="7">
    <location>
        <begin position="96"/>
        <end position="113"/>
    </location>
</feature>
<dbReference type="InterPro" id="IPR022684">
    <property type="entry name" value="Calpain_cysteine_protease"/>
</dbReference>
<dbReference type="SUPFAM" id="SSF54001">
    <property type="entry name" value="Cysteine proteinases"/>
    <property type="match status" value="1"/>
</dbReference>
<evidence type="ECO:0000256" key="7">
    <source>
        <dbReference type="SAM" id="MobiDB-lite"/>
    </source>
</evidence>